<dbReference type="RefSeq" id="WP_370565912.1">
    <property type="nucleotide sequence ID" value="NZ_JBFWIB010000039.1"/>
</dbReference>
<dbReference type="EMBL" id="JBFWIC010000065">
    <property type="protein sequence ID" value="MEZ0476919.1"/>
    <property type="molecule type" value="Genomic_DNA"/>
</dbReference>
<keyword evidence="2" id="KW-1185">Reference proteome</keyword>
<dbReference type="Proteomes" id="UP001566331">
    <property type="component" value="Unassembled WGS sequence"/>
</dbReference>
<dbReference type="InterPro" id="IPR027417">
    <property type="entry name" value="P-loop_NTPase"/>
</dbReference>
<comment type="caution">
    <text evidence="1">The sequence shown here is derived from an EMBL/GenBank/DDBJ whole genome shotgun (WGS) entry which is preliminary data.</text>
</comment>
<sequence length="265" mass="30048">MRIVFHVGMGKTGTSSLQSTLARNRIVLERAGVIYPKMDNGSTHQLLSAIAKPYEARPRGLDHLSVEDWRLAQDKVKAAIVDSASRRPSVILFSTEYALDFREDGQQLLRTLFEVFTHDISVVVWLRDPIDYYRSFINQRAKPVGNPSRDRGAPDPRKFSPGLRKRVNRLRSVWPSVSINLYDRKQMIEGNIISDFVYRALPEARGIDFTIHHRNADPAPPISDECRATLCASCQDDIAFLFETFGNAFTHTGMSVVQLHSDRGY</sequence>
<protein>
    <recommendedName>
        <fullName evidence="3">Sulfotransferase family protein</fullName>
    </recommendedName>
</protein>
<name>A0ABV4HVW6_9GAMM</name>
<dbReference type="SUPFAM" id="SSF52540">
    <property type="entry name" value="P-loop containing nucleoside triphosphate hydrolases"/>
    <property type="match status" value="1"/>
</dbReference>
<accession>A0ABV4HVW6</accession>
<evidence type="ECO:0000313" key="1">
    <source>
        <dbReference type="EMBL" id="MEZ0476919.1"/>
    </source>
</evidence>
<proteinExistence type="predicted"/>
<evidence type="ECO:0008006" key="3">
    <source>
        <dbReference type="Google" id="ProtNLM"/>
    </source>
</evidence>
<organism evidence="1 2">
    <name type="scientific">Luteimonas salinilitoris</name>
    <dbReference type="NCBI Taxonomy" id="3237697"/>
    <lineage>
        <taxon>Bacteria</taxon>
        <taxon>Pseudomonadati</taxon>
        <taxon>Pseudomonadota</taxon>
        <taxon>Gammaproteobacteria</taxon>
        <taxon>Lysobacterales</taxon>
        <taxon>Lysobacteraceae</taxon>
        <taxon>Luteimonas</taxon>
    </lineage>
</organism>
<gene>
    <name evidence="1" type="ORF">AB6713_20285</name>
</gene>
<dbReference type="Gene3D" id="3.40.50.300">
    <property type="entry name" value="P-loop containing nucleotide triphosphate hydrolases"/>
    <property type="match status" value="1"/>
</dbReference>
<reference evidence="1 2" key="1">
    <citation type="submission" date="2024-07" db="EMBL/GenBank/DDBJ databases">
        <title>Luteimonas salilacus sp. nov., isolated from the shore soil of Salt Lake in Tibet of China.</title>
        <authorList>
            <person name="Zhang X."/>
            <person name="Li A."/>
        </authorList>
    </citation>
    <scope>NUCLEOTIDE SEQUENCE [LARGE SCALE GENOMIC DNA]</scope>
    <source>
        <strain evidence="1 2">B3-2-R+30</strain>
    </source>
</reference>
<evidence type="ECO:0000313" key="2">
    <source>
        <dbReference type="Proteomes" id="UP001566331"/>
    </source>
</evidence>